<feature type="region of interest" description="Disordered" evidence="1">
    <location>
        <begin position="312"/>
        <end position="380"/>
    </location>
</feature>
<gene>
    <name evidence="2" type="ORF">SsS58_04885</name>
</gene>
<dbReference type="AlphaFoldDB" id="A0A100JRT5"/>
<feature type="compositionally biased region" description="Basic residues" evidence="1">
    <location>
        <begin position="23"/>
        <end position="66"/>
    </location>
</feature>
<reference evidence="2 3" key="2">
    <citation type="journal article" date="2016" name="Genome Announc.">
        <title>Draft Genome Sequences of Streptomyces scabiei S58, Streptomyces turgidiscabies T45, and Streptomyces acidiscabies a10, the Pathogens of Potato Common Scab, Isolated in Japan.</title>
        <authorList>
            <person name="Tomihama T."/>
            <person name="Nishi Y."/>
            <person name="Sakai M."/>
            <person name="Ikenaga M."/>
            <person name="Okubo T."/>
            <person name="Ikeda S."/>
        </authorList>
    </citation>
    <scope>NUCLEOTIDE SEQUENCE [LARGE SCALE GENOMIC DNA]</scope>
    <source>
        <strain evidence="2 3">S58</strain>
    </source>
</reference>
<organism evidence="2 3">
    <name type="scientific">Streptomyces scabiei</name>
    <dbReference type="NCBI Taxonomy" id="1930"/>
    <lineage>
        <taxon>Bacteria</taxon>
        <taxon>Bacillati</taxon>
        <taxon>Actinomycetota</taxon>
        <taxon>Actinomycetes</taxon>
        <taxon>Kitasatosporales</taxon>
        <taxon>Streptomycetaceae</taxon>
        <taxon>Streptomyces</taxon>
    </lineage>
</organism>
<feature type="region of interest" description="Disordered" evidence="1">
    <location>
        <begin position="486"/>
        <end position="543"/>
    </location>
</feature>
<feature type="compositionally biased region" description="Basic residues" evidence="1">
    <location>
        <begin position="247"/>
        <end position="259"/>
    </location>
</feature>
<feature type="compositionally biased region" description="Low complexity" evidence="1">
    <location>
        <begin position="120"/>
        <end position="130"/>
    </location>
</feature>
<feature type="compositionally biased region" description="Low complexity" evidence="1">
    <location>
        <begin position="336"/>
        <end position="355"/>
    </location>
</feature>
<feature type="compositionally biased region" description="Gly residues" evidence="1">
    <location>
        <begin position="98"/>
        <end position="110"/>
    </location>
</feature>
<reference evidence="3" key="3">
    <citation type="submission" date="2016-02" db="EMBL/GenBank/DDBJ databases">
        <title>Draft genome of pathogenic Streptomyces sp. in Japan.</title>
        <authorList>
            <person name="Tomihama T."/>
            <person name="Ikenaga M."/>
            <person name="Sakai M."/>
            <person name="Okubo T."/>
            <person name="Ikeda S."/>
        </authorList>
    </citation>
    <scope>NUCLEOTIDE SEQUENCE [LARGE SCALE GENOMIC DNA]</scope>
    <source>
        <strain evidence="3">S58</strain>
    </source>
</reference>
<dbReference type="EMBL" id="BCMM01000023">
    <property type="protein sequence ID" value="GAQ64483.1"/>
    <property type="molecule type" value="Genomic_DNA"/>
</dbReference>
<feature type="region of interest" description="Disordered" evidence="1">
    <location>
        <begin position="1"/>
        <end position="284"/>
    </location>
</feature>
<evidence type="ECO:0000313" key="2">
    <source>
        <dbReference type="EMBL" id="GAQ64483.1"/>
    </source>
</evidence>
<accession>A0A100JRT5</accession>
<feature type="compositionally biased region" description="Low complexity" evidence="1">
    <location>
        <begin position="156"/>
        <end position="176"/>
    </location>
</feature>
<name>A0A100JRT5_STRSC</name>
<feature type="compositionally biased region" description="Low complexity" evidence="1">
    <location>
        <begin position="318"/>
        <end position="328"/>
    </location>
</feature>
<sequence>MPRRWPAGCPRRRRTGRRCEGARRRREGRKAGARGREIRRRPGPVRRPARPGAGRGRRTVRGRRAVRNPGTPRDRRDAREPSAVWCLVSTAVRRGSGPRPGAGRPPGGRRTGSRRESGPRPRAGRPGSASERPVARSGSGSTPGAGRPGNGRRRPGVAGWPGCRRSGRWCAGSRRSAGARRDAERCRRPPPRHGRGSGGTTGRRRAPDSARPAVRRRRAPRCDRAWPGRHPGRHPGPRPPRPAPVRGRARAQRRSRVRGPGRPAAGNLAGSRSDGPSGRCRADRRTWARRRNSVRCPGCSVCPPCRGVVRPGARRASARAPRTGGAECRAARARASRGAAAGGVARSGRSRPTARGPGGAGGPRSPPPGRAGTGSRSRTYAWSCPADVRSGRRCPGPADSCPWPGRRARVPSTEAGAGCSAVRPVAWPPARGPAVWTGGAGPVGAGGWRHDVLPCSCTPRFLVPCDPEVVRASDRPWGAVVTRTRDTPAGSRRHHGQAIPAAADRHPRRGRPCVRVTLRAGPRGTGTSPPARGFCPERPPTLR</sequence>
<comment type="caution">
    <text evidence="2">The sequence shown here is derived from an EMBL/GenBank/DDBJ whole genome shotgun (WGS) entry which is preliminary data.</text>
</comment>
<evidence type="ECO:0000256" key="1">
    <source>
        <dbReference type="SAM" id="MobiDB-lite"/>
    </source>
</evidence>
<evidence type="ECO:0000313" key="3">
    <source>
        <dbReference type="Proteomes" id="UP000067448"/>
    </source>
</evidence>
<dbReference type="Proteomes" id="UP000067448">
    <property type="component" value="Unassembled WGS sequence"/>
</dbReference>
<proteinExistence type="predicted"/>
<protein>
    <submittedName>
        <fullName evidence="2">Uncharacterized protein</fullName>
    </submittedName>
</protein>
<reference evidence="3" key="1">
    <citation type="submission" date="2015-11" db="EMBL/GenBank/DDBJ databases">
        <authorList>
            <consortium name="Cross-ministerial Strategic Innovation Promotion Program (SIP) consortium"/>
            <person name="Tomihama T."/>
            <person name="Ikenaga M."/>
            <person name="Sakai M."/>
            <person name="Okubo T."/>
            <person name="Ikeda S."/>
        </authorList>
    </citation>
    <scope>NUCLEOTIDE SEQUENCE [LARGE SCALE GENOMIC DNA]</scope>
    <source>
        <strain evidence="3">S58</strain>
    </source>
</reference>